<organism evidence="1 2">
    <name type="scientific">Falsiroseomonas selenitidurans</name>
    <dbReference type="NCBI Taxonomy" id="2716335"/>
    <lineage>
        <taxon>Bacteria</taxon>
        <taxon>Pseudomonadati</taxon>
        <taxon>Pseudomonadota</taxon>
        <taxon>Alphaproteobacteria</taxon>
        <taxon>Acetobacterales</taxon>
        <taxon>Roseomonadaceae</taxon>
        <taxon>Falsiroseomonas</taxon>
    </lineage>
</organism>
<proteinExistence type="predicted"/>
<protein>
    <submittedName>
        <fullName evidence="1">Phage Gp37/Gp68 family protein</fullName>
    </submittedName>
</protein>
<gene>
    <name evidence="1" type="ORF">HEQ75_21585</name>
</gene>
<accession>A0ABX1E8C8</accession>
<dbReference type="EMBL" id="JAAVNE010000046">
    <property type="protein sequence ID" value="NKC33469.1"/>
    <property type="molecule type" value="Genomic_DNA"/>
</dbReference>
<name>A0ABX1E8C8_9PROT</name>
<keyword evidence="2" id="KW-1185">Reference proteome</keyword>
<reference evidence="1 2" key="1">
    <citation type="submission" date="2020-03" db="EMBL/GenBank/DDBJ databases">
        <title>Roseomonas selenitidurans sp. nov. isolated from urban soil.</title>
        <authorList>
            <person name="Liu H."/>
        </authorList>
    </citation>
    <scope>NUCLEOTIDE SEQUENCE [LARGE SCALE GENOMIC DNA]</scope>
    <source>
        <strain evidence="1 2">BU-1</strain>
    </source>
</reference>
<sequence>MGENSAIEWCDHTFNPWIGCTKVSHGCDHCYAEALATNRLGVAWGPQAERRRTAASTWHQPAAWNRRAEREGKRARVFCASLADVFDNQAPAEWLADLLDLIRLTPHLDWLLLTKRPQMILARLRAALERLAQGTGRDDLVAWLAAWISGHPPATVWLGTTVENQAEADRRIPHLLAVPAAKRFLSCEPLLGPVSLHPMDQPGGWEELRPLYRIAPGDFDGDGDPIAPRGRIDWVISGGESGPAARPSHPDWHRSLRDQCAEAKVPFFFKQWGEWREYSRPGAPEIIGIEAESDEAAAIFWSATAPAFINHDGDVFNYPDDLPDDGTPCRLMERVGKKRAGALLDGREHREVPA</sequence>
<evidence type="ECO:0000313" key="2">
    <source>
        <dbReference type="Proteomes" id="UP000787635"/>
    </source>
</evidence>
<comment type="caution">
    <text evidence="1">The sequence shown here is derived from an EMBL/GenBank/DDBJ whole genome shotgun (WGS) entry which is preliminary data.</text>
</comment>
<dbReference type="Proteomes" id="UP000787635">
    <property type="component" value="Unassembled WGS sequence"/>
</dbReference>
<dbReference type="Pfam" id="PF07505">
    <property type="entry name" value="DUF5131"/>
    <property type="match status" value="1"/>
</dbReference>
<evidence type="ECO:0000313" key="1">
    <source>
        <dbReference type="EMBL" id="NKC33469.1"/>
    </source>
</evidence>
<dbReference type="RefSeq" id="WP_168034195.1">
    <property type="nucleotide sequence ID" value="NZ_JAAVNE010000046.1"/>
</dbReference>
<dbReference type="InterPro" id="IPR011101">
    <property type="entry name" value="DUF5131"/>
</dbReference>